<evidence type="ECO:0000313" key="3">
    <source>
        <dbReference type="EMBL" id="KAG2509930.1"/>
    </source>
</evidence>
<dbReference type="Proteomes" id="UP000785171">
    <property type="component" value="Unassembled WGS sequence"/>
</dbReference>
<organism evidence="4 7">
    <name type="scientific">Phytophthora kernoviae</name>
    <dbReference type="NCBI Taxonomy" id="325452"/>
    <lineage>
        <taxon>Eukaryota</taxon>
        <taxon>Sar</taxon>
        <taxon>Stramenopiles</taxon>
        <taxon>Oomycota</taxon>
        <taxon>Peronosporomycetes</taxon>
        <taxon>Peronosporales</taxon>
        <taxon>Peronosporaceae</taxon>
        <taxon>Phytophthora</taxon>
    </lineage>
</organism>
<dbReference type="EMBL" id="JPWV03000610">
    <property type="protein sequence ID" value="KAG2507375.1"/>
    <property type="molecule type" value="Genomic_DNA"/>
</dbReference>
<evidence type="ECO:0000313" key="6">
    <source>
        <dbReference type="Proteomes" id="UP000285624"/>
    </source>
</evidence>
<proteinExistence type="predicted"/>
<feature type="coiled-coil region" evidence="1">
    <location>
        <begin position="88"/>
        <end position="126"/>
    </location>
</feature>
<evidence type="ECO:0000313" key="5">
    <source>
        <dbReference type="EMBL" id="RLN76189.1"/>
    </source>
</evidence>
<reference evidence="2" key="1">
    <citation type="journal article" date="2015" name="Genom Data">
        <title>Genome sequences of six Phytophthora species associated with forests in New Zealand.</title>
        <authorList>
            <person name="Studholme D.J."/>
            <person name="McDougal R.L."/>
            <person name="Sambles C."/>
            <person name="Hansen E."/>
            <person name="Hardy G."/>
            <person name="Grant M."/>
            <person name="Ganley R.J."/>
            <person name="Williams N.M."/>
        </authorList>
    </citation>
    <scope>NUCLEOTIDE SEQUENCE</scope>
    <source>
        <strain evidence="2">NZFS 2646</strain>
        <strain evidence="3">NZFS 3630</strain>
    </source>
</reference>
<reference evidence="2" key="3">
    <citation type="submission" date="2020-06" db="EMBL/GenBank/DDBJ databases">
        <authorList>
            <person name="Studholme D.J."/>
        </authorList>
    </citation>
    <scope>NUCLEOTIDE SEQUENCE</scope>
    <source>
        <strain evidence="2">NZFS 2646</strain>
        <strain evidence="3">NZFS 3630</strain>
    </source>
</reference>
<evidence type="ECO:0000256" key="1">
    <source>
        <dbReference type="SAM" id="Coils"/>
    </source>
</evidence>
<dbReference type="Proteomes" id="UP000285883">
    <property type="component" value="Unassembled WGS sequence"/>
</dbReference>
<evidence type="ECO:0000313" key="7">
    <source>
        <dbReference type="Proteomes" id="UP000285883"/>
    </source>
</evidence>
<gene>
    <name evidence="4" type="ORF">BBI17_007743</name>
    <name evidence="5" type="ORF">BBO99_00007755</name>
    <name evidence="2" type="ORF">JM16_008983</name>
    <name evidence="3" type="ORF">JM18_009011</name>
</gene>
<accession>A0A3R7JDB5</accession>
<keyword evidence="1" id="KW-0175">Coiled coil</keyword>
<dbReference type="Proteomes" id="UP000792063">
    <property type="component" value="Unassembled WGS sequence"/>
</dbReference>
<name>A0A3R7JDB5_9STRA</name>
<sequence length="342" mass="39068">MPRHFSTIDHFDHNYTHLSDKIIRPVLPTDRARDFCKNDGIVVLGSSDLNSSQQFVRSRSKTLIPKEEDERLKELKKETRRAQIRAGQARYRQKNRDLEQRLRQNVQQLQSETQTLTRKRDKLRLQRPAQPSRWHIVGEVFRLIETTFRSPWCLNNAEGIKRNFEIRRNLAFLEGVFASDVAMGGFHGFDTLLEQIRRYSLYFGDPHVELNQITMVAPGVVRASGTLSVTITEFTLEVVFPHLELSPTSSDKLDAAVFELMTLRTQLLGQRLDCSFTMDFLFGEESGRVECLETSVGLLESLIRTLKGVKAASSAFEMARITPEGVVGDLTGRLNGNENQMP</sequence>
<dbReference type="EMBL" id="MAYM02000526">
    <property type="protein sequence ID" value="RLN37755.1"/>
    <property type="molecule type" value="Genomic_DNA"/>
</dbReference>
<dbReference type="EMBL" id="JPWU03000632">
    <property type="protein sequence ID" value="KAG2509930.1"/>
    <property type="molecule type" value="Genomic_DNA"/>
</dbReference>
<dbReference type="CDD" id="cd14686">
    <property type="entry name" value="bZIP"/>
    <property type="match status" value="1"/>
</dbReference>
<keyword evidence="6" id="KW-1185">Reference proteome</keyword>
<dbReference type="AlphaFoldDB" id="A0A3R7JDB5"/>
<dbReference type="EMBL" id="MBDN02000339">
    <property type="protein sequence ID" value="RLN76189.1"/>
    <property type="molecule type" value="Genomic_DNA"/>
</dbReference>
<dbReference type="Proteomes" id="UP000285624">
    <property type="component" value="Unassembled WGS sequence"/>
</dbReference>
<comment type="caution">
    <text evidence="4">The sequence shown here is derived from an EMBL/GenBank/DDBJ whole genome shotgun (WGS) entry which is preliminary data.</text>
</comment>
<protein>
    <recommendedName>
        <fullName evidence="8">Bzip transcription factor</fullName>
    </recommendedName>
</protein>
<evidence type="ECO:0000313" key="2">
    <source>
        <dbReference type="EMBL" id="KAG2507375.1"/>
    </source>
</evidence>
<evidence type="ECO:0000313" key="4">
    <source>
        <dbReference type="EMBL" id="RLN37755.1"/>
    </source>
</evidence>
<evidence type="ECO:0008006" key="8">
    <source>
        <dbReference type="Google" id="ProtNLM"/>
    </source>
</evidence>
<reference evidence="6 7" key="2">
    <citation type="submission" date="2018-07" db="EMBL/GenBank/DDBJ databases">
        <title>Genome sequencing of oomycete isolates from Chile give support for New Zealand origin for Phytophthora kernoviae and make available the first Nothophytophthora sp. genome.</title>
        <authorList>
            <person name="Studholme D.J."/>
            <person name="Sanfuentes E."/>
            <person name="Panda P."/>
            <person name="Hill R."/>
            <person name="Sambles C."/>
            <person name="Grant M."/>
            <person name="Williams N.M."/>
            <person name="Mcdougal R.L."/>
        </authorList>
    </citation>
    <scope>NUCLEOTIDE SEQUENCE [LARGE SCALE GENOMIC DNA]</scope>
    <source>
        <strain evidence="4">Chile2</strain>
        <strain evidence="5">Chile4</strain>
    </source>
</reference>